<feature type="compositionally biased region" description="Polar residues" evidence="3">
    <location>
        <begin position="18"/>
        <end position="44"/>
    </location>
</feature>
<keyword evidence="1" id="KW-0217">Developmental protein</keyword>
<dbReference type="SMART" id="SM00462">
    <property type="entry name" value="PTB"/>
    <property type="match status" value="1"/>
</dbReference>
<dbReference type="GO" id="GO:0005737">
    <property type="term" value="C:cytoplasm"/>
    <property type="evidence" value="ECO:0007669"/>
    <property type="project" value="TreeGrafter"/>
</dbReference>
<evidence type="ECO:0000256" key="1">
    <source>
        <dbReference type="ARBA" id="ARBA00022473"/>
    </source>
</evidence>
<dbReference type="Gene3D" id="2.30.29.30">
    <property type="entry name" value="Pleckstrin-homology domain (PH domain)/Phosphotyrosine-binding domain (PTB)"/>
    <property type="match status" value="1"/>
</dbReference>
<dbReference type="CDD" id="cd01268">
    <property type="entry name" value="PTB_Numb"/>
    <property type="match status" value="1"/>
</dbReference>
<dbReference type="PANTHER" id="PTHR47368:SF2">
    <property type="entry name" value="PID DOMAIN-CONTAINING PROTEIN"/>
    <property type="match status" value="1"/>
</dbReference>
<proteinExistence type="predicted"/>
<keyword evidence="2" id="KW-0597">Phosphoprotein</keyword>
<dbReference type="InterPro" id="IPR011993">
    <property type="entry name" value="PH-like_dom_sf"/>
</dbReference>
<feature type="compositionally biased region" description="Polar residues" evidence="3">
    <location>
        <begin position="487"/>
        <end position="509"/>
    </location>
</feature>
<feature type="compositionally biased region" description="Polar residues" evidence="3">
    <location>
        <begin position="521"/>
        <end position="537"/>
    </location>
</feature>
<dbReference type="PROSITE" id="PS01179">
    <property type="entry name" value="PID"/>
    <property type="match status" value="1"/>
</dbReference>
<dbReference type="AlphaFoldDB" id="A0A811LA64"/>
<evidence type="ECO:0000313" key="5">
    <source>
        <dbReference type="EMBL" id="CAD5225243.1"/>
    </source>
</evidence>
<name>A0A811LA64_9BILA</name>
<feature type="region of interest" description="Disordered" evidence="3">
    <location>
        <begin position="404"/>
        <end position="425"/>
    </location>
</feature>
<evidence type="ECO:0000313" key="6">
    <source>
        <dbReference type="Proteomes" id="UP000614601"/>
    </source>
</evidence>
<dbReference type="Proteomes" id="UP000614601">
    <property type="component" value="Unassembled WGS sequence"/>
</dbReference>
<comment type="caution">
    <text evidence="5">The sequence shown here is derived from an EMBL/GenBank/DDBJ whole genome shotgun (WGS) entry which is preliminary data.</text>
</comment>
<feature type="domain" description="PID" evidence="4">
    <location>
        <begin position="56"/>
        <end position="184"/>
    </location>
</feature>
<dbReference type="EMBL" id="CAJFDH010000005">
    <property type="protein sequence ID" value="CAD5225243.1"/>
    <property type="molecule type" value="Genomic_DNA"/>
</dbReference>
<dbReference type="EMBL" id="CAJFCW020000005">
    <property type="protein sequence ID" value="CAG9120595.1"/>
    <property type="molecule type" value="Genomic_DNA"/>
</dbReference>
<feature type="region of interest" description="Disordered" evidence="3">
    <location>
        <begin position="486"/>
        <end position="509"/>
    </location>
</feature>
<evidence type="ECO:0000259" key="4">
    <source>
        <dbReference type="PROSITE" id="PS01179"/>
    </source>
</evidence>
<protein>
    <recommendedName>
        <fullName evidence="4">PID domain-containing protein</fullName>
    </recommendedName>
</protein>
<dbReference type="Pfam" id="PF00640">
    <property type="entry name" value="PID"/>
    <property type="match status" value="1"/>
</dbReference>
<feature type="compositionally biased region" description="Polar residues" evidence="3">
    <location>
        <begin position="697"/>
        <end position="711"/>
    </location>
</feature>
<evidence type="ECO:0000256" key="3">
    <source>
        <dbReference type="SAM" id="MobiDB-lite"/>
    </source>
</evidence>
<dbReference type="PANTHER" id="PTHR47368">
    <property type="entry name" value="NUMB"/>
    <property type="match status" value="1"/>
</dbReference>
<sequence>MDRIRRSFRKSLHLGNKNKLTAQDANDMPSASTGSGGKSNAFQPDESSVRNGSCYFQVKYLGSCEVFESRGMEVCEHALKHLRSKNRAVKAVLYVSGDSLRVVDQEANRGLIVDQTVEKVSFCAPDRSNDKGFAYICRDGATKRWMCHGFTATKESGERLSHAVGCSFAICLEKKRKREAEMAVFISAKNLAEEVQNDFNGSRQNQAYSSFRRQLSIAERRQDPQKAILAQPIPVQTQSLTNSLIDVQSPSGEDESSKKPQVNMALFEKQNSFRGPSNVTLPSSNQFRRFNSLRTDLNGKASFGTLKSLHNEPIYEGDEEWPGVSTPQPTTSIIPTSSSVNEFNHILNDSNKENGLNNGWDRSQSAIPQVSNADNWLDDILKKSAASTTSNNNVHYNLADVQKSKPMSSLPPCQPPPPLPPQAVLQTPQRSLFPSDVTTSATTTPRLSTDCQDSIIVQKVHPSLNGLSNNAVNLPPPVLPTPLPSNGSWKATGQGNVSNTLGRNSLINSTTPQMTNLATTSSNPVVFPNTTSQNGNLLNPARRTSADKRKSIEYQILEETDAPPQSPPRLTSPLTQEVDIFGQPVFNPVKLEQNRLDLRSRMASDAKIQNFAASSMNSTNPVTNSVSNSMNQASNFTKLASESLKMNSLSQVPKLDEGQLARIEKEKQESVNEPDPFDVQWTDQVLESARSARVSGLNRNPFSQESAPVNV</sequence>
<feature type="region of interest" description="Disordered" evidence="3">
    <location>
        <begin position="521"/>
        <end position="548"/>
    </location>
</feature>
<evidence type="ECO:0000256" key="2">
    <source>
        <dbReference type="ARBA" id="ARBA00022553"/>
    </source>
</evidence>
<dbReference type="SUPFAM" id="SSF50729">
    <property type="entry name" value="PH domain-like"/>
    <property type="match status" value="1"/>
</dbReference>
<feature type="region of interest" description="Disordered" evidence="3">
    <location>
        <begin position="692"/>
        <end position="711"/>
    </location>
</feature>
<reference evidence="5" key="1">
    <citation type="submission" date="2020-09" db="EMBL/GenBank/DDBJ databases">
        <authorList>
            <person name="Kikuchi T."/>
        </authorList>
    </citation>
    <scope>NUCLEOTIDE SEQUENCE</scope>
    <source>
        <strain evidence="5">SH1</strain>
    </source>
</reference>
<organism evidence="5 6">
    <name type="scientific">Bursaphelenchus okinawaensis</name>
    <dbReference type="NCBI Taxonomy" id="465554"/>
    <lineage>
        <taxon>Eukaryota</taxon>
        <taxon>Metazoa</taxon>
        <taxon>Ecdysozoa</taxon>
        <taxon>Nematoda</taxon>
        <taxon>Chromadorea</taxon>
        <taxon>Rhabditida</taxon>
        <taxon>Tylenchina</taxon>
        <taxon>Tylenchomorpha</taxon>
        <taxon>Aphelenchoidea</taxon>
        <taxon>Aphelenchoididae</taxon>
        <taxon>Bursaphelenchus</taxon>
    </lineage>
</organism>
<feature type="region of interest" description="Disordered" evidence="3">
    <location>
        <begin position="15"/>
        <end position="44"/>
    </location>
</feature>
<feature type="compositionally biased region" description="Pro residues" evidence="3">
    <location>
        <begin position="412"/>
        <end position="421"/>
    </location>
</feature>
<keyword evidence="6" id="KW-1185">Reference proteome</keyword>
<gene>
    <name evidence="5" type="ORF">BOKJ2_LOCUS11481</name>
</gene>
<accession>A0A811LA64</accession>
<dbReference type="InterPro" id="IPR006020">
    <property type="entry name" value="PTB/PI_dom"/>
</dbReference>
<dbReference type="Proteomes" id="UP000783686">
    <property type="component" value="Unassembled WGS sequence"/>
</dbReference>
<dbReference type="OrthoDB" id="10070446at2759"/>
<dbReference type="InterPro" id="IPR016698">
    <property type="entry name" value="Numb/numb-like"/>
</dbReference>